<protein>
    <submittedName>
        <fullName evidence="1">Uncharacterized protein</fullName>
    </submittedName>
</protein>
<proteinExistence type="predicted"/>
<sequence>MAIFGLAKVRLEIWPSIFRSGSDFVRMVKDVRSRLFISFSGIKRGVFDTLAFPWRKEDNRST</sequence>
<reference evidence="2" key="1">
    <citation type="submission" date="2016-06" db="EMBL/GenBank/DDBJ databases">
        <title>Parallel loss of symbiosis genes in relatives of nitrogen-fixing non-legume Parasponia.</title>
        <authorList>
            <person name="Van Velzen R."/>
            <person name="Holmer R."/>
            <person name="Bu F."/>
            <person name="Rutten L."/>
            <person name="Van Zeijl A."/>
            <person name="Liu W."/>
            <person name="Santuari L."/>
            <person name="Cao Q."/>
            <person name="Sharma T."/>
            <person name="Shen D."/>
            <person name="Roswanjaya Y."/>
            <person name="Wardhani T."/>
            <person name="Kalhor M.S."/>
            <person name="Jansen J."/>
            <person name="Van den Hoogen J."/>
            <person name="Gungor B."/>
            <person name="Hartog M."/>
            <person name="Hontelez J."/>
            <person name="Verver J."/>
            <person name="Yang W.-C."/>
            <person name="Schijlen E."/>
            <person name="Repin R."/>
            <person name="Schilthuizen M."/>
            <person name="Schranz E."/>
            <person name="Heidstra R."/>
            <person name="Miyata K."/>
            <person name="Fedorova E."/>
            <person name="Kohlen W."/>
            <person name="Bisseling T."/>
            <person name="Smit S."/>
            <person name="Geurts R."/>
        </authorList>
    </citation>
    <scope>NUCLEOTIDE SEQUENCE [LARGE SCALE GENOMIC DNA]</scope>
    <source>
        <strain evidence="2">cv. WU1-14</strain>
    </source>
</reference>
<dbReference type="EMBL" id="JXTB01000020">
    <property type="protein sequence ID" value="PON76056.1"/>
    <property type="molecule type" value="Genomic_DNA"/>
</dbReference>
<accession>A0A2P5DRY2</accession>
<keyword evidence="2" id="KW-1185">Reference proteome</keyword>
<organism evidence="1 2">
    <name type="scientific">Parasponia andersonii</name>
    <name type="common">Sponia andersonii</name>
    <dbReference type="NCBI Taxonomy" id="3476"/>
    <lineage>
        <taxon>Eukaryota</taxon>
        <taxon>Viridiplantae</taxon>
        <taxon>Streptophyta</taxon>
        <taxon>Embryophyta</taxon>
        <taxon>Tracheophyta</taxon>
        <taxon>Spermatophyta</taxon>
        <taxon>Magnoliopsida</taxon>
        <taxon>eudicotyledons</taxon>
        <taxon>Gunneridae</taxon>
        <taxon>Pentapetalae</taxon>
        <taxon>rosids</taxon>
        <taxon>fabids</taxon>
        <taxon>Rosales</taxon>
        <taxon>Cannabaceae</taxon>
        <taxon>Parasponia</taxon>
    </lineage>
</organism>
<evidence type="ECO:0000313" key="2">
    <source>
        <dbReference type="Proteomes" id="UP000237105"/>
    </source>
</evidence>
<comment type="caution">
    <text evidence="1">The sequence shown here is derived from an EMBL/GenBank/DDBJ whole genome shotgun (WGS) entry which is preliminary data.</text>
</comment>
<gene>
    <name evidence="1" type="ORF">PanWU01x14_037720</name>
</gene>
<dbReference type="Proteomes" id="UP000237105">
    <property type="component" value="Unassembled WGS sequence"/>
</dbReference>
<evidence type="ECO:0000313" key="1">
    <source>
        <dbReference type="EMBL" id="PON76056.1"/>
    </source>
</evidence>
<name>A0A2P5DRY2_PARAD</name>
<dbReference type="AlphaFoldDB" id="A0A2P5DRY2"/>